<keyword evidence="2" id="KW-1185">Reference proteome</keyword>
<evidence type="ECO:0000313" key="2">
    <source>
        <dbReference type="Proteomes" id="UP000016511"/>
    </source>
</evidence>
<dbReference type="EMBL" id="AWSJ01000217">
    <property type="protein sequence ID" value="ERI08357.1"/>
    <property type="molecule type" value="Genomic_DNA"/>
</dbReference>
<organism evidence="1 2">
    <name type="scientific">Aneurinibacillus aneurinilyticus ATCC 12856</name>
    <dbReference type="NCBI Taxonomy" id="649747"/>
    <lineage>
        <taxon>Bacteria</taxon>
        <taxon>Bacillati</taxon>
        <taxon>Bacillota</taxon>
        <taxon>Bacilli</taxon>
        <taxon>Bacillales</taxon>
        <taxon>Paenibacillaceae</taxon>
        <taxon>Aneurinibacillus group</taxon>
        <taxon>Aneurinibacillus</taxon>
    </lineage>
</organism>
<reference evidence="1 2" key="1">
    <citation type="submission" date="2013-08" db="EMBL/GenBank/DDBJ databases">
        <authorList>
            <person name="Weinstock G."/>
            <person name="Sodergren E."/>
            <person name="Wylie T."/>
            <person name="Fulton L."/>
            <person name="Fulton R."/>
            <person name="Fronick C."/>
            <person name="O'Laughlin M."/>
            <person name="Godfrey J."/>
            <person name="Miner T."/>
            <person name="Herter B."/>
            <person name="Appelbaum E."/>
            <person name="Cordes M."/>
            <person name="Lek S."/>
            <person name="Wollam A."/>
            <person name="Pepin K.H."/>
            <person name="Palsikar V.B."/>
            <person name="Mitreva M."/>
            <person name="Wilson R.K."/>
        </authorList>
    </citation>
    <scope>NUCLEOTIDE SEQUENCE [LARGE SCALE GENOMIC DNA]</scope>
    <source>
        <strain evidence="1 2">ATCC 12856</strain>
    </source>
</reference>
<name>U1Y872_ANEAE</name>
<dbReference type="STRING" id="649747.HMPREF0083_03639"/>
<accession>U1Y872</accession>
<protein>
    <submittedName>
        <fullName evidence="1">Uncharacterized protein</fullName>
    </submittedName>
</protein>
<evidence type="ECO:0000313" key="1">
    <source>
        <dbReference type="EMBL" id="ERI08357.1"/>
    </source>
</evidence>
<dbReference type="AlphaFoldDB" id="U1Y872"/>
<sequence>MVVTSPLIKEEGLKKNIKNPGLTQPWIRKCLFFTYFINRFPLFSGSALLNCQT</sequence>
<comment type="caution">
    <text evidence="1">The sequence shown here is derived from an EMBL/GenBank/DDBJ whole genome shotgun (WGS) entry which is preliminary data.</text>
</comment>
<proteinExistence type="predicted"/>
<gene>
    <name evidence="1" type="ORF">HMPREF0083_03639</name>
</gene>
<dbReference type="Proteomes" id="UP000016511">
    <property type="component" value="Unassembled WGS sequence"/>
</dbReference>
<dbReference type="HOGENOM" id="CLU_3057979_0_0_9"/>